<evidence type="ECO:0000256" key="7">
    <source>
        <dbReference type="ARBA" id="ARBA00023006"/>
    </source>
</evidence>
<comment type="function">
    <text evidence="10">Phospholipid scramblase involved in autophagy. Cycles between the preautophagosomal structure/phagophore assembly site (PAS) and the cytoplasmic vesicle pool and supplies membrane for the growing autophagosome. Lipid scramblase activity plays a key role in preautophagosomal structure/phagophore assembly by distributing the phospholipids that arrive through ATG2 from the cytoplasmic to the luminal leaflet of the bilayer, thereby driving autophagosomal membrane expansion.</text>
</comment>
<comment type="caution">
    <text evidence="11">The sequence shown here is derived from an EMBL/GenBank/DDBJ whole genome shotgun (WGS) entry which is preliminary data.</text>
</comment>
<keyword evidence="12" id="KW-1185">Reference proteome</keyword>
<keyword evidence="5 10" id="KW-0812">Transmembrane</keyword>
<accession>A0A1G4I5J4</accession>
<evidence type="ECO:0000313" key="11">
    <source>
        <dbReference type="EMBL" id="SCU67044.1"/>
    </source>
</evidence>
<evidence type="ECO:0000256" key="8">
    <source>
        <dbReference type="ARBA" id="ARBA00023055"/>
    </source>
</evidence>
<keyword evidence="7 10" id="KW-0072">Autophagy</keyword>
<feature type="transmembrane region" description="Helical" evidence="10">
    <location>
        <begin position="37"/>
        <end position="62"/>
    </location>
</feature>
<dbReference type="PANTHER" id="PTHR13038:SF10">
    <property type="entry name" value="AUTOPHAGY-RELATED PROTEIN 9"/>
    <property type="match status" value="1"/>
</dbReference>
<keyword evidence="6 10" id="KW-1133">Transmembrane helix</keyword>
<comment type="similarity">
    <text evidence="2 10">Belongs to the ATG9 family.</text>
</comment>
<keyword evidence="8 10" id="KW-0445">Lipid transport</keyword>
<keyword evidence="4 10" id="KW-0813">Transport</keyword>
<feature type="transmembrane region" description="Helical" evidence="10">
    <location>
        <begin position="357"/>
        <end position="375"/>
    </location>
</feature>
<protein>
    <recommendedName>
        <fullName evidence="3 10">Autophagy-related protein 9</fullName>
    </recommendedName>
</protein>
<evidence type="ECO:0000256" key="1">
    <source>
        <dbReference type="ARBA" id="ARBA00004511"/>
    </source>
</evidence>
<evidence type="ECO:0000256" key="4">
    <source>
        <dbReference type="ARBA" id="ARBA00022448"/>
    </source>
</evidence>
<dbReference type="PANTHER" id="PTHR13038">
    <property type="entry name" value="APG9 AUTOPHAGY 9"/>
    <property type="match status" value="1"/>
</dbReference>
<reference evidence="11" key="1">
    <citation type="submission" date="2016-09" db="EMBL/GenBank/DDBJ databases">
        <authorList>
            <person name="Hebert L."/>
            <person name="Moumen B."/>
        </authorList>
    </citation>
    <scope>NUCLEOTIDE SEQUENCE [LARGE SCALE GENOMIC DNA]</scope>
    <source>
        <strain evidence="11">OVI</strain>
    </source>
</reference>
<dbReference type="GO" id="GO:0061709">
    <property type="term" value="P:reticulophagy"/>
    <property type="evidence" value="ECO:0007669"/>
    <property type="project" value="TreeGrafter"/>
</dbReference>
<dbReference type="GO" id="GO:0000422">
    <property type="term" value="P:autophagy of mitochondrion"/>
    <property type="evidence" value="ECO:0007669"/>
    <property type="project" value="TreeGrafter"/>
</dbReference>
<organism evidence="11 12">
    <name type="scientific">Trypanosoma equiperdum</name>
    <dbReference type="NCBI Taxonomy" id="5694"/>
    <lineage>
        <taxon>Eukaryota</taxon>
        <taxon>Discoba</taxon>
        <taxon>Euglenozoa</taxon>
        <taxon>Kinetoplastea</taxon>
        <taxon>Metakinetoplastina</taxon>
        <taxon>Trypanosomatida</taxon>
        <taxon>Trypanosomatidae</taxon>
        <taxon>Trypanosoma</taxon>
    </lineage>
</organism>
<dbReference type="Proteomes" id="UP000195570">
    <property type="component" value="Unassembled WGS sequence"/>
</dbReference>
<dbReference type="GO" id="GO:0005776">
    <property type="term" value="C:autophagosome"/>
    <property type="evidence" value="ECO:0007669"/>
    <property type="project" value="TreeGrafter"/>
</dbReference>
<dbReference type="GO" id="GO:0034727">
    <property type="term" value="P:piecemeal microautophagy of the nucleus"/>
    <property type="evidence" value="ECO:0007669"/>
    <property type="project" value="TreeGrafter"/>
</dbReference>
<evidence type="ECO:0000313" key="12">
    <source>
        <dbReference type="Proteomes" id="UP000195570"/>
    </source>
</evidence>
<evidence type="ECO:0000256" key="2">
    <source>
        <dbReference type="ARBA" id="ARBA00006185"/>
    </source>
</evidence>
<dbReference type="RefSeq" id="XP_067078408.1">
    <property type="nucleotide sequence ID" value="XM_067222307.1"/>
</dbReference>
<evidence type="ECO:0000256" key="5">
    <source>
        <dbReference type="ARBA" id="ARBA00022692"/>
    </source>
</evidence>
<sequence>MFFTHGPSFSLRYQNSGRIGDVHVFMKNLYRFWVYKGLWFSCLASLVDFLNSVVVFCLVVFLTTVFDWPVAAACDEVSCGTVTLTHHMRLPTERGASHVLLCLILLVSSAASATYEFLKFLETCSLQMETERMVRVIVDTGYTSPFHRLAHIWRRMRVQSDGHEELPDHGLPFIGNMAWGDFLDEVCARIQRDRSFGVIEHKEFDSLRAVQALMVYENYFITFHQHGILERGALKYADENVIRMLIRSLFDEFSTLVRGKDHVTLLRWKVVKYLVVYALFYPFVVAHFLLRVLVKNAAMVRTDWGGYMTKDWNKRALWTFSLYNEVPHVLSARIASGRQIVMEMICRLKPHSSGKRFVCRVASGIILVLLSLSLVNTSLLVSGNLCGIPLLWWLTGSIAAFSVCNETPPVEREYNYLPDLERLVKQLHYSQEEWNHSGESFYSAVTWDFLESRFSVIISDIARTLFMPCILLGLLFDGSLPALMECVQSESVRVDGLGSVAREAAFDFQLLGDGNDYPLAYHLSEKLLKSIASFSAIYPKWMLKHMPDAVPPADQSGGSATSGALDILVTKLRNRVDAETEMQVLGDPSVSALGVVNSEAEITRSSALLGKGTAHEREQLFVSHMMQSIYASKSFGIDSRTLRTAKEGREGCGT</sequence>
<dbReference type="GO" id="GO:0034497">
    <property type="term" value="P:protein localization to phagophore assembly site"/>
    <property type="evidence" value="ECO:0007669"/>
    <property type="project" value="TreeGrafter"/>
</dbReference>
<evidence type="ECO:0000256" key="3">
    <source>
        <dbReference type="ARBA" id="ARBA00018074"/>
    </source>
</evidence>
<comment type="caution">
    <text evidence="10">Lacks conserved residue(s) required for the propagation of feature annotation.</text>
</comment>
<feature type="transmembrane region" description="Helical" evidence="10">
    <location>
        <begin position="274"/>
        <end position="294"/>
    </location>
</feature>
<dbReference type="InterPro" id="IPR007241">
    <property type="entry name" value="Autophagy-rel_prot_9"/>
</dbReference>
<dbReference type="AlphaFoldDB" id="A0A1G4I5J4"/>
<dbReference type="GO" id="GO:0034045">
    <property type="term" value="C:phagophore assembly site membrane"/>
    <property type="evidence" value="ECO:0007669"/>
    <property type="project" value="UniProtKB-SubCell"/>
</dbReference>
<dbReference type="GO" id="GO:0006869">
    <property type="term" value="P:lipid transport"/>
    <property type="evidence" value="ECO:0007669"/>
    <property type="project" value="UniProtKB-KW"/>
</dbReference>
<evidence type="ECO:0000256" key="9">
    <source>
        <dbReference type="ARBA" id="ARBA00023136"/>
    </source>
</evidence>
<evidence type="ECO:0000256" key="10">
    <source>
        <dbReference type="RuleBase" id="RU364027"/>
    </source>
</evidence>
<feature type="transmembrane region" description="Helical" evidence="10">
    <location>
        <begin position="98"/>
        <end position="118"/>
    </location>
</feature>
<evidence type="ECO:0000256" key="6">
    <source>
        <dbReference type="ARBA" id="ARBA00022989"/>
    </source>
</evidence>
<name>A0A1G4I5J4_TRYEQ</name>
<gene>
    <name evidence="11" type="ORF">TEOVI_000646400</name>
</gene>
<dbReference type="GeneID" id="92380398"/>
<dbReference type="EMBL" id="CZPT02000675">
    <property type="protein sequence ID" value="SCU67044.1"/>
    <property type="molecule type" value="Genomic_DNA"/>
</dbReference>
<dbReference type="VEuPathDB" id="TriTrypDB:TEOVI_000646400"/>
<keyword evidence="9 10" id="KW-0472">Membrane</keyword>
<dbReference type="Pfam" id="PF04109">
    <property type="entry name" value="ATG9"/>
    <property type="match status" value="1"/>
</dbReference>
<proteinExistence type="inferred from homology"/>
<comment type="subcellular location">
    <subcellularLocation>
        <location evidence="1 10">Preautophagosomal structure membrane</location>
        <topology evidence="1 10">Multi-pass membrane protein</topology>
    </subcellularLocation>
</comment>